<evidence type="ECO:0000256" key="2">
    <source>
        <dbReference type="ARBA" id="ARBA00022741"/>
    </source>
</evidence>
<dbReference type="PANTHER" id="PTHR22683">
    <property type="entry name" value="SPORULATION PROTEIN RELATED"/>
    <property type="match status" value="1"/>
</dbReference>
<dbReference type="InterPro" id="IPR003593">
    <property type="entry name" value="AAA+_ATPase"/>
</dbReference>
<dbReference type="InterPro" id="IPR050206">
    <property type="entry name" value="FtsK/SpoIIIE/SftA"/>
</dbReference>
<dbReference type="InterPro" id="IPR041027">
    <property type="entry name" value="FtsK_alpha"/>
</dbReference>
<evidence type="ECO:0000256" key="3">
    <source>
        <dbReference type="ARBA" id="ARBA00022840"/>
    </source>
</evidence>
<dbReference type="InterPro" id="IPR036390">
    <property type="entry name" value="WH_DNA-bd_sf"/>
</dbReference>
<accession>A0AA38HIJ7</accession>
<dbReference type="Pfam" id="PF09397">
    <property type="entry name" value="FtsK_gamma"/>
    <property type="match status" value="1"/>
</dbReference>
<dbReference type="Gene3D" id="3.40.50.300">
    <property type="entry name" value="P-loop containing nucleotide triphosphate hydrolases"/>
    <property type="match status" value="1"/>
</dbReference>
<evidence type="ECO:0000256" key="5">
    <source>
        <dbReference type="SAM" id="MobiDB-lite"/>
    </source>
</evidence>
<dbReference type="Gene3D" id="3.30.980.40">
    <property type="match status" value="1"/>
</dbReference>
<dbReference type="PROSITE" id="PS50901">
    <property type="entry name" value="FTSK"/>
    <property type="match status" value="1"/>
</dbReference>
<keyword evidence="8" id="KW-1185">Reference proteome</keyword>
<feature type="domain" description="FtsK" evidence="6">
    <location>
        <begin position="144"/>
        <end position="335"/>
    </location>
</feature>
<organism evidence="7 8">
    <name type="scientific">Zophobas morio</name>
    <dbReference type="NCBI Taxonomy" id="2755281"/>
    <lineage>
        <taxon>Eukaryota</taxon>
        <taxon>Metazoa</taxon>
        <taxon>Ecdysozoa</taxon>
        <taxon>Arthropoda</taxon>
        <taxon>Hexapoda</taxon>
        <taxon>Insecta</taxon>
        <taxon>Pterygota</taxon>
        <taxon>Neoptera</taxon>
        <taxon>Endopterygota</taxon>
        <taxon>Coleoptera</taxon>
        <taxon>Polyphaga</taxon>
        <taxon>Cucujiformia</taxon>
        <taxon>Tenebrionidae</taxon>
        <taxon>Zophobas</taxon>
    </lineage>
</organism>
<evidence type="ECO:0000256" key="4">
    <source>
        <dbReference type="ARBA" id="ARBA00023125"/>
    </source>
</evidence>
<dbReference type="InterPro" id="IPR018541">
    <property type="entry name" value="Ftsk_gamma"/>
</dbReference>
<feature type="region of interest" description="Disordered" evidence="5">
    <location>
        <begin position="389"/>
        <end position="411"/>
    </location>
</feature>
<dbReference type="Pfam" id="PF17854">
    <property type="entry name" value="FtsK_alpha"/>
    <property type="match status" value="1"/>
</dbReference>
<dbReference type="SUPFAM" id="SSF52540">
    <property type="entry name" value="P-loop containing nucleoside triphosphate hydrolases"/>
    <property type="match status" value="1"/>
</dbReference>
<name>A0AA38HIJ7_9CUCU</name>
<comment type="caution">
    <text evidence="7">The sequence shown here is derived from an EMBL/GenBank/DDBJ whole genome shotgun (WGS) entry which is preliminary data.</text>
</comment>
<proteinExistence type="inferred from homology"/>
<evidence type="ECO:0000259" key="6">
    <source>
        <dbReference type="PROSITE" id="PS50901"/>
    </source>
</evidence>
<dbReference type="Proteomes" id="UP001168821">
    <property type="component" value="Unassembled WGS sequence"/>
</dbReference>
<dbReference type="PANTHER" id="PTHR22683:SF41">
    <property type="entry name" value="DNA TRANSLOCASE FTSK"/>
    <property type="match status" value="1"/>
</dbReference>
<protein>
    <recommendedName>
        <fullName evidence="6">FtsK domain-containing protein</fullName>
    </recommendedName>
</protein>
<keyword evidence="4" id="KW-0238">DNA-binding</keyword>
<dbReference type="CDD" id="cd01127">
    <property type="entry name" value="TrwB_TraG_TraD_VirD4"/>
    <property type="match status" value="1"/>
</dbReference>
<evidence type="ECO:0000256" key="1">
    <source>
        <dbReference type="ARBA" id="ARBA00006474"/>
    </source>
</evidence>
<evidence type="ECO:0000313" key="7">
    <source>
        <dbReference type="EMBL" id="KAJ3615859.1"/>
    </source>
</evidence>
<comment type="similarity">
    <text evidence="1">Belongs to the FtsK/SpoIIIE/SftA family.</text>
</comment>
<dbReference type="AlphaFoldDB" id="A0AA38HIJ7"/>
<dbReference type="InterPro" id="IPR036388">
    <property type="entry name" value="WH-like_DNA-bd_sf"/>
</dbReference>
<sequence>MFINKQYQLPPQTLLDAEKTDPSQFEKLKREADEKAKIINDVFESFNAKARVTNSLIGPSITQFVVALDAGSKVQTVLSLENELKLRLATQNVLMQAPINGMAAVGIEVPNSTTIPVQLKSVVGRVPLQSANSKLLFPVGKDVVGEVIFGEMTTMPHLLVAGSTGSGKSVMINSIITSILMRARPHEVKMLLIDPKRVELLPYANIPHLLSPIISNMALAAGALKKVVFEMEHRYTLFSQNGVKNISGYNDHIKNEEEKLPYIVVIIDELADLMLTENKKAVEESIMRLTQMARAAGIHLVVATQRPSTDVITGVIKANIPTRISFAVANQYDSRTILDSNGAEKLIGRGDMLFMKPGIQKPLRAQGIFVADEEIQRITDFCANQQEPQFDDSYLEEENQNQDGTRMSDENDPMYQQAIDLIAASGQASTSYLQRKLRIGYSRASRIIDQLEENGLIGPQNGAKSRDIFIKNN</sequence>
<dbReference type="InterPro" id="IPR002543">
    <property type="entry name" value="FtsK_dom"/>
</dbReference>
<dbReference type="Gene3D" id="1.10.10.10">
    <property type="entry name" value="Winged helix-like DNA-binding domain superfamily/Winged helix DNA-binding domain"/>
    <property type="match status" value="1"/>
</dbReference>
<dbReference type="Pfam" id="PF01580">
    <property type="entry name" value="FtsK_SpoIIIE"/>
    <property type="match status" value="1"/>
</dbReference>
<reference evidence="7" key="1">
    <citation type="journal article" date="2023" name="G3 (Bethesda)">
        <title>Whole genome assemblies of Zophobas morio and Tenebrio molitor.</title>
        <authorList>
            <person name="Kaur S."/>
            <person name="Stinson S.A."/>
            <person name="diCenzo G.C."/>
        </authorList>
    </citation>
    <scope>NUCLEOTIDE SEQUENCE</scope>
    <source>
        <strain evidence="7">QUZm001</strain>
    </source>
</reference>
<dbReference type="EMBL" id="JALNTZ010003855">
    <property type="protein sequence ID" value="KAJ3615859.1"/>
    <property type="molecule type" value="Genomic_DNA"/>
</dbReference>
<keyword evidence="2" id="KW-0547">Nucleotide-binding</keyword>
<dbReference type="GO" id="GO:0003677">
    <property type="term" value="F:DNA binding"/>
    <property type="evidence" value="ECO:0007669"/>
    <property type="project" value="UniProtKB-KW"/>
</dbReference>
<gene>
    <name evidence="7" type="ORF">Zmor_012242</name>
</gene>
<dbReference type="SUPFAM" id="SSF46785">
    <property type="entry name" value="Winged helix' DNA-binding domain"/>
    <property type="match status" value="1"/>
</dbReference>
<keyword evidence="3" id="KW-0067">ATP-binding</keyword>
<dbReference type="SMART" id="SM00843">
    <property type="entry name" value="Ftsk_gamma"/>
    <property type="match status" value="1"/>
</dbReference>
<dbReference type="SMART" id="SM00382">
    <property type="entry name" value="AAA"/>
    <property type="match status" value="1"/>
</dbReference>
<dbReference type="InterPro" id="IPR027417">
    <property type="entry name" value="P-loop_NTPase"/>
</dbReference>
<evidence type="ECO:0000313" key="8">
    <source>
        <dbReference type="Proteomes" id="UP001168821"/>
    </source>
</evidence>
<feature type="compositionally biased region" description="Acidic residues" evidence="5">
    <location>
        <begin position="389"/>
        <end position="400"/>
    </location>
</feature>
<dbReference type="GO" id="GO:0005524">
    <property type="term" value="F:ATP binding"/>
    <property type="evidence" value="ECO:0007669"/>
    <property type="project" value="UniProtKB-KW"/>
</dbReference>